<gene>
    <name evidence="6" type="ORF">TrLO_g10289</name>
</gene>
<dbReference type="SUPFAM" id="SSF52540">
    <property type="entry name" value="P-loop containing nucleoside triphosphate hydrolases"/>
    <property type="match status" value="1"/>
</dbReference>
<reference evidence="7" key="1">
    <citation type="journal article" date="2023" name="Commun. Biol.">
        <title>Genome analysis of Parmales, the sister group of diatoms, reveals the evolutionary specialization of diatoms from phago-mixotrophs to photoautotrophs.</title>
        <authorList>
            <person name="Ban H."/>
            <person name="Sato S."/>
            <person name="Yoshikawa S."/>
            <person name="Yamada K."/>
            <person name="Nakamura Y."/>
            <person name="Ichinomiya M."/>
            <person name="Sato N."/>
            <person name="Blanc-Mathieu R."/>
            <person name="Endo H."/>
            <person name="Kuwata A."/>
            <person name="Ogata H."/>
        </authorList>
    </citation>
    <scope>NUCLEOTIDE SEQUENCE [LARGE SCALE GENOMIC DNA]</scope>
    <source>
        <strain evidence="7">NIES 3700</strain>
    </source>
</reference>
<dbReference type="Proteomes" id="UP001165122">
    <property type="component" value="Unassembled WGS sequence"/>
</dbReference>
<dbReference type="Pfam" id="PF10431">
    <property type="entry name" value="ClpB_D2-small"/>
    <property type="match status" value="1"/>
</dbReference>
<keyword evidence="7" id="KW-1185">Reference proteome</keyword>
<keyword evidence="1" id="KW-0547">Nucleotide-binding</keyword>
<sequence length="597" mass="65225">MLGLHRQMSNTSSVARAISSRDRSTTFVDWPKEGSPLHFLINGGFPATPTSTITNGKPSQRPPIPDYAFYPHKSSSSSPSTPGYVDELGRRCTHPAARDAVSFLANAGPSPNRAKFPIHEQGTWFENPAPLPSPRPRKTPMQSTLKVVPKTKAQTQTETETATSEFEFPPLKSLSPYLLSLMFPPPSLLSPKTLHTNLSATSFIGQKTPSKMLSTTLLSHFNALRSSIFTGKPTLPTQNVMLTGPSGSGKTHIIETYLRQISPYLPFHTTDITGYSGTGYVGGDVSDIVKGLHNKCNKPQNIKVRDIIGRSLNLPKGETPREDDLIDAVTRQCGLYAVEPPANITGFLNSEVATNATNDANYGVIYIDEIDKISSYNPHGLQKGVVGTRDVQQNLLKIIEDGEIEIKPPAGGSGNSFVDRIASQQTPSVRTKNILFIFSGAFNDMNEYLTLQYGSVDPPVDINGSYLNKATTETYVKCGFTQEFIGRIPTRVNLHPLTKSDLMDILTLTTSEKSVLRREKESFSSFGLDLQLTDCAVDEIAQKCFDDKTGARGLGGVLEEVTRDFKFELGGQQGEKIAVKIDRDAVRDPSQLLATLI</sequence>
<feature type="compositionally biased region" description="Low complexity" evidence="3">
    <location>
        <begin position="150"/>
        <end position="165"/>
    </location>
</feature>
<accession>A0A9W7KXT0</accession>
<dbReference type="GO" id="GO:0016887">
    <property type="term" value="F:ATP hydrolysis activity"/>
    <property type="evidence" value="ECO:0007669"/>
    <property type="project" value="InterPro"/>
</dbReference>
<keyword evidence="2" id="KW-0067">ATP-binding</keyword>
<dbReference type="Gene3D" id="3.40.50.300">
    <property type="entry name" value="P-loop containing nucleotide triphosphate hydrolases"/>
    <property type="match status" value="1"/>
</dbReference>
<dbReference type="InterPro" id="IPR050052">
    <property type="entry name" value="ATP-dep_Clp_protease_ClpX"/>
</dbReference>
<evidence type="ECO:0000259" key="5">
    <source>
        <dbReference type="SMART" id="SM01086"/>
    </source>
</evidence>
<name>A0A9W7KXT0_9STRA</name>
<organism evidence="6 7">
    <name type="scientific">Triparma laevis f. longispina</name>
    <dbReference type="NCBI Taxonomy" id="1714387"/>
    <lineage>
        <taxon>Eukaryota</taxon>
        <taxon>Sar</taxon>
        <taxon>Stramenopiles</taxon>
        <taxon>Ochrophyta</taxon>
        <taxon>Bolidophyceae</taxon>
        <taxon>Parmales</taxon>
        <taxon>Triparmaceae</taxon>
        <taxon>Triparma</taxon>
    </lineage>
</organism>
<dbReference type="Gene3D" id="1.10.8.60">
    <property type="match status" value="1"/>
</dbReference>
<evidence type="ECO:0000256" key="2">
    <source>
        <dbReference type="ARBA" id="ARBA00022840"/>
    </source>
</evidence>
<dbReference type="Pfam" id="PF07724">
    <property type="entry name" value="AAA_2"/>
    <property type="match status" value="1"/>
</dbReference>
<feature type="region of interest" description="Disordered" evidence="3">
    <location>
        <begin position="125"/>
        <end position="165"/>
    </location>
</feature>
<dbReference type="InterPro" id="IPR003593">
    <property type="entry name" value="AAA+_ATPase"/>
</dbReference>
<dbReference type="InterPro" id="IPR003959">
    <property type="entry name" value="ATPase_AAA_core"/>
</dbReference>
<dbReference type="PANTHER" id="PTHR48102">
    <property type="entry name" value="ATP-DEPENDENT CLP PROTEASE ATP-BINDING SUBUNIT CLPX-LIKE, MITOCHONDRIAL-RELATED"/>
    <property type="match status" value="1"/>
</dbReference>
<dbReference type="InterPro" id="IPR019489">
    <property type="entry name" value="Clp_ATPase_C"/>
</dbReference>
<protein>
    <submittedName>
        <fullName evidence="6">Uncharacterized protein</fullName>
    </submittedName>
</protein>
<dbReference type="OrthoDB" id="1721884at2759"/>
<feature type="region of interest" description="Disordered" evidence="3">
    <location>
        <begin position="1"/>
        <end position="26"/>
    </location>
</feature>
<dbReference type="GO" id="GO:0005524">
    <property type="term" value="F:ATP binding"/>
    <property type="evidence" value="ECO:0007669"/>
    <property type="project" value="UniProtKB-KW"/>
</dbReference>
<dbReference type="GO" id="GO:0051603">
    <property type="term" value="P:proteolysis involved in protein catabolic process"/>
    <property type="evidence" value="ECO:0007669"/>
    <property type="project" value="TreeGrafter"/>
</dbReference>
<dbReference type="EMBL" id="BRXW01000237">
    <property type="protein sequence ID" value="GMI15767.1"/>
    <property type="molecule type" value="Genomic_DNA"/>
</dbReference>
<dbReference type="AlphaFoldDB" id="A0A9W7KXT0"/>
<dbReference type="SMART" id="SM01086">
    <property type="entry name" value="ClpB_D2-small"/>
    <property type="match status" value="1"/>
</dbReference>
<evidence type="ECO:0000313" key="6">
    <source>
        <dbReference type="EMBL" id="GMI15767.1"/>
    </source>
</evidence>
<evidence type="ECO:0000313" key="7">
    <source>
        <dbReference type="Proteomes" id="UP001165122"/>
    </source>
</evidence>
<comment type="caution">
    <text evidence="6">The sequence shown here is derived from an EMBL/GenBank/DDBJ whole genome shotgun (WGS) entry which is preliminary data.</text>
</comment>
<evidence type="ECO:0000256" key="1">
    <source>
        <dbReference type="ARBA" id="ARBA00022741"/>
    </source>
</evidence>
<proteinExistence type="predicted"/>
<feature type="domain" description="AAA+ ATPase" evidence="4">
    <location>
        <begin position="236"/>
        <end position="410"/>
    </location>
</feature>
<evidence type="ECO:0000256" key="3">
    <source>
        <dbReference type="SAM" id="MobiDB-lite"/>
    </source>
</evidence>
<dbReference type="PANTHER" id="PTHR48102:SF7">
    <property type="entry name" value="ATP-DEPENDENT CLP PROTEASE ATP-BINDING SUBUNIT CLPX-LIKE, MITOCHONDRIAL"/>
    <property type="match status" value="1"/>
</dbReference>
<dbReference type="SMART" id="SM00382">
    <property type="entry name" value="AAA"/>
    <property type="match status" value="1"/>
</dbReference>
<dbReference type="InterPro" id="IPR027417">
    <property type="entry name" value="P-loop_NTPase"/>
</dbReference>
<evidence type="ECO:0000259" key="4">
    <source>
        <dbReference type="SMART" id="SM00382"/>
    </source>
</evidence>
<feature type="domain" description="Clp ATPase C-terminal" evidence="5">
    <location>
        <begin position="497"/>
        <end position="592"/>
    </location>
</feature>